<dbReference type="STRING" id="766136.BHF68_06210"/>
<dbReference type="EMBL" id="MIJE01000030">
    <property type="protein sequence ID" value="OEF96670.1"/>
    <property type="molecule type" value="Genomic_DNA"/>
</dbReference>
<evidence type="ECO:0000259" key="1">
    <source>
        <dbReference type="Pfam" id="PF13649"/>
    </source>
</evidence>
<dbReference type="AlphaFoldDB" id="A0A1E5G180"/>
<proteinExistence type="predicted"/>
<evidence type="ECO:0000313" key="3">
    <source>
        <dbReference type="Proteomes" id="UP000094296"/>
    </source>
</evidence>
<keyword evidence="3" id="KW-1185">Reference proteome</keyword>
<comment type="caution">
    <text evidence="2">The sequence shown here is derived from an EMBL/GenBank/DDBJ whole genome shotgun (WGS) entry which is preliminary data.</text>
</comment>
<accession>A0A1E5G180</accession>
<reference evidence="2 3" key="1">
    <citation type="submission" date="2016-09" db="EMBL/GenBank/DDBJ databases">
        <title>Draft genome sequence for the type strain of Desulfuribacillus alkaliarsenatis AHT28, an obligately anaerobic, sulfidogenic bacterium isolated from Russian soda lake sediments.</title>
        <authorList>
            <person name="Abin C.A."/>
            <person name="Hollibaugh J.T."/>
        </authorList>
    </citation>
    <scope>NUCLEOTIDE SEQUENCE [LARGE SCALE GENOMIC DNA]</scope>
    <source>
        <strain evidence="2 3">AHT28</strain>
    </source>
</reference>
<protein>
    <submittedName>
        <fullName evidence="2">6-O-methylguanine DNA methyltransferase</fullName>
    </submittedName>
</protein>
<sequence>MDNETKKDLDLQHSHWEKHWDHSKNPQSFFESPSNAVKIAAKQFKKKGNTKVLELGGGLGRDTLYLAKQGFQVHVLEYTEKGVQTIRDKAKAAGLIDSIIVIQHDVRESLPFEKDYFDYCFSHMLYCMAFTNKELEFLSQEIKRVLKQSAINVYTVRNTKDSMFGTGTHKGGNMYEIQGFIINFFDEIMIKRLSKGFELLEINEFEEGELPKRLYSVTLKKI</sequence>
<dbReference type="GO" id="GO:0008168">
    <property type="term" value="F:methyltransferase activity"/>
    <property type="evidence" value="ECO:0007669"/>
    <property type="project" value="UniProtKB-KW"/>
</dbReference>
<keyword evidence="2" id="KW-0489">Methyltransferase</keyword>
<dbReference type="CDD" id="cd02440">
    <property type="entry name" value="AdoMet_MTases"/>
    <property type="match status" value="1"/>
</dbReference>
<dbReference type="Pfam" id="PF13649">
    <property type="entry name" value="Methyltransf_25"/>
    <property type="match status" value="1"/>
</dbReference>
<feature type="domain" description="Methyltransferase" evidence="1">
    <location>
        <begin position="52"/>
        <end position="148"/>
    </location>
</feature>
<dbReference type="RefSeq" id="WP_069643252.1">
    <property type="nucleotide sequence ID" value="NZ_MIJE01000030.1"/>
</dbReference>
<dbReference type="InterPro" id="IPR041698">
    <property type="entry name" value="Methyltransf_25"/>
</dbReference>
<keyword evidence="2" id="KW-0808">Transferase</keyword>
<name>A0A1E5G180_9FIRM</name>
<dbReference type="GO" id="GO:0032259">
    <property type="term" value="P:methylation"/>
    <property type="evidence" value="ECO:0007669"/>
    <property type="project" value="UniProtKB-KW"/>
</dbReference>
<evidence type="ECO:0000313" key="2">
    <source>
        <dbReference type="EMBL" id="OEF96670.1"/>
    </source>
</evidence>
<dbReference type="InterPro" id="IPR029063">
    <property type="entry name" value="SAM-dependent_MTases_sf"/>
</dbReference>
<gene>
    <name evidence="2" type="ORF">BHF68_06210</name>
</gene>
<organism evidence="2 3">
    <name type="scientific">Desulfuribacillus alkaliarsenatis</name>
    <dbReference type="NCBI Taxonomy" id="766136"/>
    <lineage>
        <taxon>Bacteria</taxon>
        <taxon>Bacillati</taxon>
        <taxon>Bacillota</taxon>
        <taxon>Desulfuribacillia</taxon>
        <taxon>Desulfuribacillales</taxon>
        <taxon>Desulfuribacillaceae</taxon>
        <taxon>Desulfuribacillus</taxon>
    </lineage>
</organism>
<dbReference type="Gene3D" id="3.40.50.150">
    <property type="entry name" value="Vaccinia Virus protein VP39"/>
    <property type="match status" value="1"/>
</dbReference>
<dbReference type="Proteomes" id="UP000094296">
    <property type="component" value="Unassembled WGS sequence"/>
</dbReference>
<dbReference type="SUPFAM" id="SSF53335">
    <property type="entry name" value="S-adenosyl-L-methionine-dependent methyltransferases"/>
    <property type="match status" value="1"/>
</dbReference>